<gene>
    <name evidence="2" type="ORF">ENG14_00520</name>
</gene>
<dbReference type="InterPro" id="IPR000845">
    <property type="entry name" value="Nucleoside_phosphorylase_d"/>
</dbReference>
<name>A0A7C0WU13_9BACT</name>
<dbReference type="SUPFAM" id="SSF53167">
    <property type="entry name" value="Purine and uridine phosphorylases"/>
    <property type="match status" value="1"/>
</dbReference>
<dbReference type="GO" id="GO:0009116">
    <property type="term" value="P:nucleoside metabolic process"/>
    <property type="evidence" value="ECO:0007669"/>
    <property type="project" value="InterPro"/>
</dbReference>
<sequence length="265" mass="29817">MENSERHSGFTPFRIMVCPAIWEESPFILRSFKFSKIKKYRVPFYTTRYKTKQVILVTTGIGLRFFLSIAPDILTSFRPDLIIFTGFCGYLSPDGHPGKAAALVKLFLFPEILHAPRVIIPISSEILKILRSLEATVSQGITVPIDFPKEKIPSALDIPTVVDMESYFAALLGVRTRTPVLILKTATDMASDPIRFRVSEIIGEDGLISTKRVASMLITHPELLPDFYFYGKRSMLASRKLCDLLTKVLDLPDAVLQSIPHPIME</sequence>
<dbReference type="AlphaFoldDB" id="A0A7C0WU13"/>
<dbReference type="InterPro" id="IPR035994">
    <property type="entry name" value="Nucleoside_phosphorylase_sf"/>
</dbReference>
<dbReference type="GO" id="GO:0003824">
    <property type="term" value="F:catalytic activity"/>
    <property type="evidence" value="ECO:0007669"/>
    <property type="project" value="InterPro"/>
</dbReference>
<feature type="domain" description="Nucleoside phosphorylase" evidence="1">
    <location>
        <begin position="35"/>
        <end position="99"/>
    </location>
</feature>
<reference evidence="2" key="1">
    <citation type="journal article" date="2020" name="mSystems">
        <title>Genome- and Community-Level Interaction Insights into Carbon Utilization and Element Cycling Functions of Hydrothermarchaeota in Hydrothermal Sediment.</title>
        <authorList>
            <person name="Zhou Z."/>
            <person name="Liu Y."/>
            <person name="Xu W."/>
            <person name="Pan J."/>
            <person name="Luo Z.H."/>
            <person name="Li M."/>
        </authorList>
    </citation>
    <scope>NUCLEOTIDE SEQUENCE [LARGE SCALE GENOMIC DNA]</scope>
    <source>
        <strain evidence="2">HyVt-19</strain>
    </source>
</reference>
<evidence type="ECO:0000313" key="2">
    <source>
        <dbReference type="EMBL" id="HDL89370.1"/>
    </source>
</evidence>
<proteinExistence type="predicted"/>
<dbReference type="Pfam" id="PF01048">
    <property type="entry name" value="PNP_UDP_1"/>
    <property type="match status" value="1"/>
</dbReference>
<protein>
    <recommendedName>
        <fullName evidence="1">Nucleoside phosphorylase domain-containing protein</fullName>
    </recommendedName>
</protein>
<evidence type="ECO:0000259" key="1">
    <source>
        <dbReference type="Pfam" id="PF01048"/>
    </source>
</evidence>
<dbReference type="Proteomes" id="UP000886355">
    <property type="component" value="Unassembled WGS sequence"/>
</dbReference>
<dbReference type="EMBL" id="DQZW01000024">
    <property type="protein sequence ID" value="HDL89370.1"/>
    <property type="molecule type" value="Genomic_DNA"/>
</dbReference>
<organism evidence="2">
    <name type="scientific">Thermodesulforhabdus norvegica</name>
    <dbReference type="NCBI Taxonomy" id="39841"/>
    <lineage>
        <taxon>Bacteria</taxon>
        <taxon>Pseudomonadati</taxon>
        <taxon>Thermodesulfobacteriota</taxon>
        <taxon>Syntrophobacteria</taxon>
        <taxon>Syntrophobacterales</taxon>
        <taxon>Thermodesulforhabdaceae</taxon>
        <taxon>Thermodesulforhabdus</taxon>
    </lineage>
</organism>
<accession>A0A7C0WU13</accession>
<comment type="caution">
    <text evidence="2">The sequence shown here is derived from an EMBL/GenBank/DDBJ whole genome shotgun (WGS) entry which is preliminary data.</text>
</comment>
<dbReference type="Gene3D" id="3.40.50.1580">
    <property type="entry name" value="Nucleoside phosphorylase domain"/>
    <property type="match status" value="1"/>
</dbReference>